<keyword evidence="2" id="KW-0732">Signal</keyword>
<gene>
    <name evidence="4" type="ORF">SEMRO_86_G045860.1</name>
</gene>
<organism evidence="4 5">
    <name type="scientific">Seminavis robusta</name>
    <dbReference type="NCBI Taxonomy" id="568900"/>
    <lineage>
        <taxon>Eukaryota</taxon>
        <taxon>Sar</taxon>
        <taxon>Stramenopiles</taxon>
        <taxon>Ochrophyta</taxon>
        <taxon>Bacillariophyta</taxon>
        <taxon>Bacillariophyceae</taxon>
        <taxon>Bacillariophycidae</taxon>
        <taxon>Naviculales</taxon>
        <taxon>Naviculaceae</taxon>
        <taxon>Seminavis</taxon>
    </lineage>
</organism>
<accession>A0A9N8DH65</accession>
<feature type="region of interest" description="Disordered" evidence="1">
    <location>
        <begin position="116"/>
        <end position="142"/>
    </location>
</feature>
<dbReference type="GO" id="GO:0004540">
    <property type="term" value="F:RNA nuclease activity"/>
    <property type="evidence" value="ECO:0007669"/>
    <property type="project" value="InterPro"/>
</dbReference>
<reference evidence="4" key="1">
    <citation type="submission" date="2020-06" db="EMBL/GenBank/DDBJ databases">
        <authorList>
            <consortium name="Plant Systems Biology data submission"/>
        </authorList>
    </citation>
    <scope>NUCLEOTIDE SEQUENCE</scope>
    <source>
        <strain evidence="4">D6</strain>
    </source>
</reference>
<dbReference type="Proteomes" id="UP001153069">
    <property type="component" value="Unassembled WGS sequence"/>
</dbReference>
<dbReference type="InterPro" id="IPR056404">
    <property type="entry name" value="HTH_RNase_II"/>
</dbReference>
<dbReference type="SMART" id="SM00955">
    <property type="entry name" value="RNB"/>
    <property type="match status" value="1"/>
</dbReference>
<name>A0A9N8DH65_9STRA</name>
<feature type="chain" id="PRO_5040104940" description="RNB domain-containing protein" evidence="2">
    <location>
        <begin position="28"/>
        <end position="912"/>
    </location>
</feature>
<dbReference type="Pfam" id="PF00773">
    <property type="entry name" value="RNB"/>
    <property type="match status" value="1"/>
</dbReference>
<evidence type="ECO:0000256" key="2">
    <source>
        <dbReference type="SAM" id="SignalP"/>
    </source>
</evidence>
<protein>
    <recommendedName>
        <fullName evidence="3">RNB domain-containing protein</fullName>
    </recommendedName>
</protein>
<evidence type="ECO:0000256" key="1">
    <source>
        <dbReference type="SAM" id="MobiDB-lite"/>
    </source>
</evidence>
<comment type="caution">
    <text evidence="4">The sequence shown here is derived from an EMBL/GenBank/DDBJ whole genome shotgun (WGS) entry which is preliminary data.</text>
</comment>
<dbReference type="SUPFAM" id="SSF50249">
    <property type="entry name" value="Nucleic acid-binding proteins"/>
    <property type="match status" value="1"/>
</dbReference>
<dbReference type="GO" id="GO:0003723">
    <property type="term" value="F:RNA binding"/>
    <property type="evidence" value="ECO:0007669"/>
    <property type="project" value="InterPro"/>
</dbReference>
<feature type="signal peptide" evidence="2">
    <location>
        <begin position="1"/>
        <end position="27"/>
    </location>
</feature>
<evidence type="ECO:0000313" key="4">
    <source>
        <dbReference type="EMBL" id="CAB9500566.1"/>
    </source>
</evidence>
<dbReference type="EMBL" id="CAICTM010000085">
    <property type="protein sequence ID" value="CAB9500566.1"/>
    <property type="molecule type" value="Genomic_DNA"/>
</dbReference>
<proteinExistence type="predicted"/>
<dbReference type="AlphaFoldDB" id="A0A9N8DH65"/>
<dbReference type="InterPro" id="IPR012340">
    <property type="entry name" value="NA-bd_OB-fold"/>
</dbReference>
<dbReference type="InterPro" id="IPR001900">
    <property type="entry name" value="RNase_II/R"/>
</dbReference>
<dbReference type="OrthoDB" id="5316at2759"/>
<keyword evidence="5" id="KW-1185">Reference proteome</keyword>
<dbReference type="Pfam" id="PF23161">
    <property type="entry name" value="HTH_RNase_II"/>
    <property type="match status" value="1"/>
</dbReference>
<sequence>MSWHSHPPVLALVIAHAFLIFLTNVQSFGVSSQSQSPSTTKFPFYNNQHQRRRHLFASKTENNNNALTQILHDHHLDERLHVLSAHDLPVLAEVYRNKKMELCAITALQLNPKGQPTLQVHPVSQQKSQSQSDDHLPTTSPSSMVVDMGQITTLWTNQPSPQDYPSFSTNIDTPATEFPVGFQEAALDEVYKSRHAIRPSTSSITKKQIAKLVSRMDDDKDERNHAELVLRQLVKTNHRMIDSWELARDVLYDNNNQNNNDPTIIITPEQQAVAAQMLAMDAETGGRFKRQSCLVVDTTTTTTMITKQNDQQSQSQPSSSLVESITLINGGWWVVDSAMRAGSEARKFANRAQQQQQQQQQQQDWTCADERITQRLECLAMGEALHQNAPIQPEDSSVELDVREALQSMNMPLTPQGAKQVLIQMGRWSPKADTTTTMGDQAWSPAILQAARDYADQCQTKQSILPKKLADLSKMPFVCIDAKGTSFRDDAIGVRPRATTGRKMTDGNKWEILVAITDVSDIYLDDDSSSSSSSSELDNNVIPLDVRKRLREGAANRGVSRYDLPLGPLHLMPPVALEALAFDTVHHNQQNNNINNNNNNNPPDARKQNRAVVVWAYIDQKTGKMLDAGVEQAIIPNPVALSYAMASDLLDGKLDKSKDPSLHRTWQVLGVADRSISAWSRLRRETSQVAQKREERLALKEFVAKQQTRSWSDNGRDGFQRTRGHRLVDSSLDLYSYVVKGLVRRSGAYLPQQAGSGQARGGRVATAPLRRYVDGMAQRQILAALCGYKDSLMSKAECRRVGEKATDSYNTISNIRAIKKGSSPLTSNNKALSKQKAAVRDLSIHLSGNRDRRVRAVTTGRGNEVVIPVVGGGALAKCKGVNTNFKPGEHLQVQVHKIDVDSGNLSVTLAEG</sequence>
<evidence type="ECO:0000259" key="3">
    <source>
        <dbReference type="SMART" id="SM00955"/>
    </source>
</evidence>
<evidence type="ECO:0000313" key="5">
    <source>
        <dbReference type="Proteomes" id="UP001153069"/>
    </source>
</evidence>
<feature type="domain" description="RNB" evidence="3">
    <location>
        <begin position="469"/>
        <end position="787"/>
    </location>
</feature>